<gene>
    <name evidence="2" type="ORF">EV663_102150</name>
</gene>
<evidence type="ECO:0000313" key="2">
    <source>
        <dbReference type="EMBL" id="TCP62306.1"/>
    </source>
</evidence>
<proteinExistence type="predicted"/>
<dbReference type="AlphaFoldDB" id="A0A4V2SWK4"/>
<feature type="region of interest" description="Disordered" evidence="1">
    <location>
        <begin position="106"/>
        <end position="129"/>
    </location>
</feature>
<evidence type="ECO:0000256" key="1">
    <source>
        <dbReference type="SAM" id="MobiDB-lite"/>
    </source>
</evidence>
<dbReference type="RefSeq" id="WP_132950568.1">
    <property type="nucleotide sequence ID" value="NZ_SLXU01000002.1"/>
</dbReference>
<keyword evidence="3" id="KW-1185">Reference proteome</keyword>
<dbReference type="Proteomes" id="UP000295050">
    <property type="component" value="Unassembled WGS sequence"/>
</dbReference>
<dbReference type="OrthoDB" id="7689785at2"/>
<organism evidence="2 3">
    <name type="scientific">Rhodovulum bhavnagarense</name>
    <dbReference type="NCBI Taxonomy" id="992286"/>
    <lineage>
        <taxon>Bacteria</taxon>
        <taxon>Pseudomonadati</taxon>
        <taxon>Pseudomonadota</taxon>
        <taxon>Alphaproteobacteria</taxon>
        <taxon>Rhodobacterales</taxon>
        <taxon>Paracoccaceae</taxon>
        <taxon>Rhodovulum</taxon>
    </lineage>
</organism>
<evidence type="ECO:0000313" key="3">
    <source>
        <dbReference type="Proteomes" id="UP000295050"/>
    </source>
</evidence>
<dbReference type="EMBL" id="SLXU01000002">
    <property type="protein sequence ID" value="TCP62306.1"/>
    <property type="molecule type" value="Genomic_DNA"/>
</dbReference>
<comment type="caution">
    <text evidence="2">The sequence shown here is derived from an EMBL/GenBank/DDBJ whole genome shotgun (WGS) entry which is preliminary data.</text>
</comment>
<reference evidence="2 3" key="1">
    <citation type="submission" date="2019-03" db="EMBL/GenBank/DDBJ databases">
        <title>Genomic Encyclopedia of Type Strains, Phase IV (KMG-IV): sequencing the most valuable type-strain genomes for metagenomic binning, comparative biology and taxonomic classification.</title>
        <authorList>
            <person name="Goeker M."/>
        </authorList>
    </citation>
    <scope>NUCLEOTIDE SEQUENCE [LARGE SCALE GENOMIC DNA]</scope>
    <source>
        <strain evidence="2 3">DSM 24766</strain>
    </source>
</reference>
<name>A0A4V2SWK4_9RHOB</name>
<accession>A0A4V2SWK4</accession>
<protein>
    <submittedName>
        <fullName evidence="2">Uncharacterized protein</fullName>
    </submittedName>
</protein>
<sequence>MMQVIIHSVAVVGLTGDPDRLGLGPGDPLRLQTETDGKIAVLARARPVPFRAFRRPRWVRLGHLGPTATGLVAPILGRGDQPRVRIVNVTSTRLGGPDIRLSVWAHTEPPQPAAPTPRIFSKSRIRERP</sequence>